<reference evidence="3 4" key="1">
    <citation type="submission" date="2019-07" db="EMBL/GenBank/DDBJ databases">
        <title>Genomic Encyclopedia of Archaeal and Bacterial Type Strains, Phase II (KMG-II): from individual species to whole genera.</title>
        <authorList>
            <person name="Goeker M."/>
        </authorList>
    </citation>
    <scope>NUCLEOTIDE SEQUENCE [LARGE SCALE GENOMIC DNA]</scope>
    <source>
        <strain evidence="3 4">DSM 17527</strain>
    </source>
</reference>
<keyword evidence="4" id="KW-1185">Reference proteome</keyword>
<dbReference type="InterPro" id="IPR056884">
    <property type="entry name" value="NPHP3-like_N"/>
</dbReference>
<accession>A0A5S5C9J4</accession>
<comment type="caution">
    <text evidence="3">The sequence shown here is derived from an EMBL/GenBank/DDBJ whole genome shotgun (WGS) entry which is preliminary data.</text>
</comment>
<dbReference type="SUPFAM" id="SSF52540">
    <property type="entry name" value="P-loop containing nucleoside triphosphate hydrolases"/>
    <property type="match status" value="1"/>
</dbReference>
<name>A0A5S5C9J4_9FLAO</name>
<keyword evidence="1" id="KW-0677">Repeat</keyword>
<dbReference type="Proteomes" id="UP000324376">
    <property type="component" value="Unassembled WGS sequence"/>
</dbReference>
<gene>
    <name evidence="3" type="ORF">BD809_103352</name>
</gene>
<evidence type="ECO:0000256" key="1">
    <source>
        <dbReference type="ARBA" id="ARBA00022737"/>
    </source>
</evidence>
<evidence type="ECO:0000259" key="2">
    <source>
        <dbReference type="Pfam" id="PF24883"/>
    </source>
</evidence>
<dbReference type="AlphaFoldDB" id="A0A5S5C9J4"/>
<sequence length="907" mass="106696">MTEFNLNDFLGDPNISDNSYISESIFKKAALKHDFNIENDFTEFKQEDIDLLKDRSVLKVDGNSQLNDLDQKKILQKLINNNELQDTISLFDLNNAIFSELLFKVLRKEKIGVEALSNEQIYYYGRVLKLIPGNDSAQISLKSYLEKKHFFSKFKKPIQEFAGRKKELTILKNYVDWLPASGFLSKVEKVIRYVTDWHQKKFLLIKGIGGIGKTALISKFIDNHSIIKKSQTLPFVYIDFDLIGFSIEEPLNFLIEGLKQLEFQFPNQNEALKSIRIDISKSLNKDSSRGYHSRASNEFSREYLFDRFRKMHKNKIESIKTPVLIVFDSFEEMQYRASHYELIEFFEFIKVISDYIPRIRPIFVGRAEMSESIDEFDFYELRIEEFDKESANVILDNNGVGDKKARDRIYQQLGGNPLVLNLAANLYKKSPEFIYSKQLHKRAEIQEYLVGRILQHIHDPKARDIAVPGLLVRKVNPNVIRDILAKACGIVKNSQELSFEKAEEIFKILKKESFLMQSSNNENEFIFRQDLRIACEKMILAKYSEEAKMIHRAAIKFYKDKPEDRTEYNYHVLKLKEHSDFIEENLDIRIDLESAEMLQNSAHELSDKSQLSIKNIYGSKASLDMLETAGSESASKYYTRQMEEVLLADFRKMTSLHDEISQTSFLKTYCKYDEFLFIYATLKQRLGKFNESIELVYHKKQVRTSNDLKDIYNHSTFLFLLAENYLYLKKYEDVYKNLSIINNFLEEAQERVFLGPMAVKFMTLRLKVIYLLNISKSRLSLKTNQLLKDEFLDLADQNIGNNNFEKYIIEITQDRPKLNVKWIYLFTEIYKSKEPIFFFDSDVFENYLDDLHRKAKNNKELEYICKNELDVFLKDITLEGHFKVLIFDFAMALEVSNLNRPRKLRYQ</sequence>
<proteinExistence type="predicted"/>
<feature type="domain" description="Nephrocystin 3-like N-terminal" evidence="2">
    <location>
        <begin position="195"/>
        <end position="347"/>
    </location>
</feature>
<evidence type="ECO:0000313" key="4">
    <source>
        <dbReference type="Proteomes" id="UP000324376"/>
    </source>
</evidence>
<organism evidence="3 4">
    <name type="scientific">Aquimarina intermedia</name>
    <dbReference type="NCBI Taxonomy" id="350814"/>
    <lineage>
        <taxon>Bacteria</taxon>
        <taxon>Pseudomonadati</taxon>
        <taxon>Bacteroidota</taxon>
        <taxon>Flavobacteriia</taxon>
        <taxon>Flavobacteriales</taxon>
        <taxon>Flavobacteriaceae</taxon>
        <taxon>Aquimarina</taxon>
    </lineage>
</organism>
<dbReference type="InterPro" id="IPR027417">
    <property type="entry name" value="P-loop_NTPase"/>
</dbReference>
<dbReference type="Gene3D" id="3.40.50.300">
    <property type="entry name" value="P-loop containing nucleotide triphosphate hydrolases"/>
    <property type="match status" value="1"/>
</dbReference>
<dbReference type="Pfam" id="PF24883">
    <property type="entry name" value="NPHP3_N"/>
    <property type="match status" value="1"/>
</dbReference>
<dbReference type="EMBL" id="VNHU01000003">
    <property type="protein sequence ID" value="TYP75288.1"/>
    <property type="molecule type" value="Genomic_DNA"/>
</dbReference>
<protein>
    <recommendedName>
        <fullName evidence="2">Nephrocystin 3-like N-terminal domain-containing protein</fullName>
    </recommendedName>
</protein>
<evidence type="ECO:0000313" key="3">
    <source>
        <dbReference type="EMBL" id="TYP75288.1"/>
    </source>
</evidence>